<evidence type="ECO:0000313" key="2">
    <source>
        <dbReference type="Proteomes" id="UP000008744"/>
    </source>
</evidence>
<dbReference type="EMBL" id="CH698285">
    <property type="protein sequence ID" value="EDW25219.1"/>
    <property type="molecule type" value="Genomic_DNA"/>
</dbReference>
<reference evidence="1 2" key="1">
    <citation type="journal article" date="2007" name="Nature">
        <title>Evolution of genes and genomes on the Drosophila phylogeny.</title>
        <authorList>
            <consortium name="Drosophila 12 Genomes Consortium"/>
            <person name="Clark A.G."/>
            <person name="Eisen M.B."/>
            <person name="Smith D.R."/>
            <person name="Bergman C.M."/>
            <person name="Oliver B."/>
            <person name="Markow T.A."/>
            <person name="Kaufman T.C."/>
            <person name="Kellis M."/>
            <person name="Gelbart W."/>
            <person name="Iyer V.N."/>
            <person name="Pollard D.A."/>
            <person name="Sackton T.B."/>
            <person name="Larracuente A.M."/>
            <person name="Singh N.D."/>
            <person name="Abad J.P."/>
            <person name="Abt D.N."/>
            <person name="Adryan B."/>
            <person name="Aguade M."/>
            <person name="Akashi H."/>
            <person name="Anderson W.W."/>
            <person name="Aquadro C.F."/>
            <person name="Ardell D.H."/>
            <person name="Arguello R."/>
            <person name="Artieri C.G."/>
            <person name="Barbash D.A."/>
            <person name="Barker D."/>
            <person name="Barsanti P."/>
            <person name="Batterham P."/>
            <person name="Batzoglou S."/>
            <person name="Begun D."/>
            <person name="Bhutkar A."/>
            <person name="Blanco E."/>
            <person name="Bosak S.A."/>
            <person name="Bradley R.K."/>
            <person name="Brand A.D."/>
            <person name="Brent M.R."/>
            <person name="Brooks A.N."/>
            <person name="Brown R.H."/>
            <person name="Butlin R.K."/>
            <person name="Caggese C."/>
            <person name="Calvi B.R."/>
            <person name="Bernardo de Carvalho A."/>
            <person name="Caspi A."/>
            <person name="Castrezana S."/>
            <person name="Celniker S.E."/>
            <person name="Chang J.L."/>
            <person name="Chapple C."/>
            <person name="Chatterji S."/>
            <person name="Chinwalla A."/>
            <person name="Civetta A."/>
            <person name="Clifton S.W."/>
            <person name="Comeron J.M."/>
            <person name="Costello J.C."/>
            <person name="Coyne J.A."/>
            <person name="Daub J."/>
            <person name="David R.G."/>
            <person name="Delcher A.L."/>
            <person name="Delehaunty K."/>
            <person name="Do C.B."/>
            <person name="Ebling H."/>
            <person name="Edwards K."/>
            <person name="Eickbush T."/>
            <person name="Evans J.D."/>
            <person name="Filipski A."/>
            <person name="Findeiss S."/>
            <person name="Freyhult E."/>
            <person name="Fulton L."/>
            <person name="Fulton R."/>
            <person name="Garcia A.C."/>
            <person name="Gardiner A."/>
            <person name="Garfield D.A."/>
            <person name="Garvin B.E."/>
            <person name="Gibson G."/>
            <person name="Gilbert D."/>
            <person name="Gnerre S."/>
            <person name="Godfrey J."/>
            <person name="Good R."/>
            <person name="Gotea V."/>
            <person name="Gravely B."/>
            <person name="Greenberg A.J."/>
            <person name="Griffiths-Jones S."/>
            <person name="Gross S."/>
            <person name="Guigo R."/>
            <person name="Gustafson E.A."/>
            <person name="Haerty W."/>
            <person name="Hahn M.W."/>
            <person name="Halligan D.L."/>
            <person name="Halpern A.L."/>
            <person name="Halter G.M."/>
            <person name="Han M.V."/>
            <person name="Heger A."/>
            <person name="Hillier L."/>
            <person name="Hinrichs A.S."/>
            <person name="Holmes I."/>
            <person name="Hoskins R.A."/>
            <person name="Hubisz M.J."/>
            <person name="Hultmark D."/>
            <person name="Huntley M.A."/>
            <person name="Jaffe D.B."/>
            <person name="Jagadeeshan S."/>
            <person name="Jeck W.R."/>
            <person name="Johnson J."/>
            <person name="Jones C.D."/>
            <person name="Jordan W.C."/>
            <person name="Karpen G.H."/>
            <person name="Kataoka E."/>
            <person name="Keightley P.D."/>
            <person name="Kheradpour P."/>
            <person name="Kirkness E.F."/>
            <person name="Koerich L.B."/>
            <person name="Kristiansen K."/>
            <person name="Kudrna D."/>
            <person name="Kulathinal R.J."/>
            <person name="Kumar S."/>
            <person name="Kwok R."/>
            <person name="Lander E."/>
            <person name="Langley C.H."/>
            <person name="Lapoint R."/>
            <person name="Lazzaro B.P."/>
            <person name="Lee S.J."/>
            <person name="Levesque L."/>
            <person name="Li R."/>
            <person name="Lin C.F."/>
            <person name="Lin M.F."/>
            <person name="Lindblad-Toh K."/>
            <person name="Llopart A."/>
            <person name="Long M."/>
            <person name="Low L."/>
            <person name="Lozovsky E."/>
            <person name="Lu J."/>
            <person name="Luo M."/>
            <person name="Machado C.A."/>
            <person name="Makalowski W."/>
            <person name="Marzo M."/>
            <person name="Matsuda M."/>
            <person name="Matzkin L."/>
            <person name="McAllister B."/>
            <person name="McBride C.S."/>
            <person name="McKernan B."/>
            <person name="McKernan K."/>
            <person name="Mendez-Lago M."/>
            <person name="Minx P."/>
            <person name="Mollenhauer M.U."/>
            <person name="Montooth K."/>
            <person name="Mount S.M."/>
            <person name="Mu X."/>
            <person name="Myers E."/>
            <person name="Negre B."/>
            <person name="Newfeld S."/>
            <person name="Nielsen R."/>
            <person name="Noor M.A."/>
            <person name="O'Grady P."/>
            <person name="Pachter L."/>
            <person name="Papaceit M."/>
            <person name="Parisi M.J."/>
            <person name="Parisi M."/>
            <person name="Parts L."/>
            <person name="Pedersen J.S."/>
            <person name="Pesole G."/>
            <person name="Phillippy A.M."/>
            <person name="Ponting C.P."/>
            <person name="Pop M."/>
            <person name="Porcelli D."/>
            <person name="Powell J.R."/>
            <person name="Prohaska S."/>
            <person name="Pruitt K."/>
            <person name="Puig M."/>
            <person name="Quesneville H."/>
            <person name="Ram K.R."/>
            <person name="Rand D."/>
            <person name="Rasmussen M.D."/>
            <person name="Reed L.K."/>
            <person name="Reenan R."/>
            <person name="Reily A."/>
            <person name="Remington K.A."/>
            <person name="Rieger T.T."/>
            <person name="Ritchie M.G."/>
            <person name="Robin C."/>
            <person name="Rogers Y.H."/>
            <person name="Rohde C."/>
            <person name="Rozas J."/>
            <person name="Rubenfield M.J."/>
            <person name="Ruiz A."/>
            <person name="Russo S."/>
            <person name="Salzberg S.L."/>
            <person name="Sanchez-Gracia A."/>
            <person name="Saranga D.J."/>
            <person name="Sato H."/>
            <person name="Schaeffer S.W."/>
            <person name="Schatz M.C."/>
            <person name="Schlenke T."/>
            <person name="Schwartz R."/>
            <person name="Segarra C."/>
            <person name="Singh R.S."/>
            <person name="Sirot L."/>
            <person name="Sirota M."/>
            <person name="Sisneros N.B."/>
            <person name="Smith C.D."/>
            <person name="Smith T.F."/>
            <person name="Spieth J."/>
            <person name="Stage D.E."/>
            <person name="Stark A."/>
            <person name="Stephan W."/>
            <person name="Strausberg R.L."/>
            <person name="Strempel S."/>
            <person name="Sturgill D."/>
            <person name="Sutton G."/>
            <person name="Sutton G.G."/>
            <person name="Tao W."/>
            <person name="Teichmann S."/>
            <person name="Tobari Y.N."/>
            <person name="Tomimura Y."/>
            <person name="Tsolas J.M."/>
            <person name="Valente V.L."/>
            <person name="Venter E."/>
            <person name="Venter J.C."/>
            <person name="Vicario S."/>
            <person name="Vieira F.G."/>
            <person name="Vilella A.J."/>
            <person name="Villasante A."/>
            <person name="Walenz B."/>
            <person name="Wang J."/>
            <person name="Wasserman M."/>
            <person name="Watts T."/>
            <person name="Wilson D."/>
            <person name="Wilson R.K."/>
            <person name="Wing R.A."/>
            <person name="Wolfner M.F."/>
            <person name="Wong A."/>
            <person name="Wong G.K."/>
            <person name="Wu C.I."/>
            <person name="Wu G."/>
            <person name="Yamamoto D."/>
            <person name="Yang H.P."/>
            <person name="Yang S.P."/>
            <person name="Yorke J.A."/>
            <person name="Yoshida K."/>
            <person name="Zdobnov E."/>
            <person name="Zhang P."/>
            <person name="Zhang Y."/>
            <person name="Zimin A.V."/>
            <person name="Baldwin J."/>
            <person name="Abdouelleil A."/>
            <person name="Abdulkadir J."/>
            <person name="Abebe A."/>
            <person name="Abera B."/>
            <person name="Abreu J."/>
            <person name="Acer S.C."/>
            <person name="Aftuck L."/>
            <person name="Alexander A."/>
            <person name="An P."/>
            <person name="Anderson E."/>
            <person name="Anderson S."/>
            <person name="Arachi H."/>
            <person name="Azer M."/>
            <person name="Bachantsang P."/>
            <person name="Barry A."/>
            <person name="Bayul T."/>
            <person name="Berlin A."/>
            <person name="Bessette D."/>
            <person name="Bloom T."/>
            <person name="Blye J."/>
            <person name="Boguslavskiy L."/>
            <person name="Bonnet C."/>
            <person name="Boukhgalter B."/>
            <person name="Bourzgui I."/>
            <person name="Brown A."/>
            <person name="Cahill P."/>
            <person name="Channer S."/>
            <person name="Cheshatsang Y."/>
            <person name="Chuda L."/>
            <person name="Citroen M."/>
            <person name="Collymore A."/>
            <person name="Cooke P."/>
            <person name="Costello M."/>
            <person name="D'Aco K."/>
            <person name="Daza R."/>
            <person name="De Haan G."/>
            <person name="DeGray S."/>
            <person name="DeMaso C."/>
            <person name="Dhargay N."/>
            <person name="Dooley K."/>
            <person name="Dooley E."/>
            <person name="Doricent M."/>
            <person name="Dorje P."/>
            <person name="Dorjee K."/>
            <person name="Dupes A."/>
            <person name="Elong R."/>
            <person name="Falk J."/>
            <person name="Farina A."/>
            <person name="Faro S."/>
            <person name="Ferguson D."/>
            <person name="Fisher S."/>
            <person name="Foley C.D."/>
            <person name="Franke A."/>
            <person name="Friedrich D."/>
            <person name="Gadbois L."/>
            <person name="Gearin G."/>
            <person name="Gearin C.R."/>
            <person name="Giannoukos G."/>
            <person name="Goode T."/>
            <person name="Graham J."/>
            <person name="Grandbois E."/>
            <person name="Grewal S."/>
            <person name="Gyaltsen K."/>
            <person name="Hafez N."/>
            <person name="Hagos B."/>
            <person name="Hall J."/>
            <person name="Henson C."/>
            <person name="Hollinger A."/>
            <person name="Honan T."/>
            <person name="Huard M.D."/>
            <person name="Hughes L."/>
            <person name="Hurhula B."/>
            <person name="Husby M.E."/>
            <person name="Kamat A."/>
            <person name="Kanga B."/>
            <person name="Kashin S."/>
            <person name="Khazanovich D."/>
            <person name="Kisner P."/>
            <person name="Lance K."/>
            <person name="Lara M."/>
            <person name="Lee W."/>
            <person name="Lennon N."/>
            <person name="Letendre F."/>
            <person name="LeVine R."/>
            <person name="Lipovsky A."/>
            <person name="Liu X."/>
            <person name="Liu J."/>
            <person name="Liu S."/>
            <person name="Lokyitsang T."/>
            <person name="Lokyitsang Y."/>
            <person name="Lubonja R."/>
            <person name="Lui A."/>
            <person name="MacDonald P."/>
            <person name="Magnisalis V."/>
            <person name="Maru K."/>
            <person name="Matthews C."/>
            <person name="McCusker W."/>
            <person name="McDonough S."/>
            <person name="Mehta T."/>
            <person name="Meldrim J."/>
            <person name="Meneus L."/>
            <person name="Mihai O."/>
            <person name="Mihalev A."/>
            <person name="Mihova T."/>
            <person name="Mittelman R."/>
            <person name="Mlenga V."/>
            <person name="Montmayeur A."/>
            <person name="Mulrain L."/>
            <person name="Navidi A."/>
            <person name="Naylor J."/>
            <person name="Negash T."/>
            <person name="Nguyen T."/>
            <person name="Nguyen N."/>
            <person name="Nicol R."/>
            <person name="Norbu C."/>
            <person name="Norbu N."/>
            <person name="Novod N."/>
            <person name="O'Neill B."/>
            <person name="Osman S."/>
            <person name="Markiewicz E."/>
            <person name="Oyono O.L."/>
            <person name="Patti C."/>
            <person name="Phunkhang P."/>
            <person name="Pierre F."/>
            <person name="Priest M."/>
            <person name="Raghuraman S."/>
            <person name="Rege F."/>
            <person name="Reyes R."/>
            <person name="Rise C."/>
            <person name="Rogov P."/>
            <person name="Ross K."/>
            <person name="Ryan E."/>
            <person name="Settipalli S."/>
            <person name="Shea T."/>
            <person name="Sherpa N."/>
            <person name="Shi L."/>
            <person name="Shih D."/>
            <person name="Sparrow T."/>
            <person name="Spaulding J."/>
            <person name="Stalker J."/>
            <person name="Stange-Thomann N."/>
            <person name="Stavropoulos S."/>
            <person name="Stone C."/>
            <person name="Strader C."/>
            <person name="Tesfaye S."/>
            <person name="Thomson T."/>
            <person name="Thoulutsang Y."/>
            <person name="Thoulutsang D."/>
            <person name="Topham K."/>
            <person name="Topping I."/>
            <person name="Tsamla T."/>
            <person name="Vassiliev H."/>
            <person name="Vo A."/>
            <person name="Wangchuk T."/>
            <person name="Wangdi T."/>
            <person name="Weiand M."/>
            <person name="Wilkinson J."/>
            <person name="Wilson A."/>
            <person name="Yadav S."/>
            <person name="Young G."/>
            <person name="Yu Q."/>
            <person name="Zembek L."/>
            <person name="Zhong D."/>
            <person name="Zimmer A."/>
            <person name="Zwirko Z."/>
            <person name="Jaffe D.B."/>
            <person name="Alvarez P."/>
            <person name="Brockman W."/>
            <person name="Butler J."/>
            <person name="Chin C."/>
            <person name="Gnerre S."/>
            <person name="Grabherr M."/>
            <person name="Kleber M."/>
            <person name="Mauceli E."/>
            <person name="MacCallum I."/>
        </authorList>
    </citation>
    <scope>NUCLEOTIDE SEQUENCE [LARGE SCALE GENOMIC DNA]</scope>
    <source>
        <strain evidence="2">MSH-3 / Tucson 14011-0111.49</strain>
    </source>
</reference>
<organism evidence="2">
    <name type="scientific">Drosophila persimilis</name>
    <name type="common">Fruit fly</name>
    <dbReference type="NCBI Taxonomy" id="7234"/>
    <lineage>
        <taxon>Eukaryota</taxon>
        <taxon>Metazoa</taxon>
        <taxon>Ecdysozoa</taxon>
        <taxon>Arthropoda</taxon>
        <taxon>Hexapoda</taxon>
        <taxon>Insecta</taxon>
        <taxon>Pterygota</taxon>
        <taxon>Neoptera</taxon>
        <taxon>Endopterygota</taxon>
        <taxon>Diptera</taxon>
        <taxon>Brachycera</taxon>
        <taxon>Muscomorpha</taxon>
        <taxon>Ephydroidea</taxon>
        <taxon>Drosophilidae</taxon>
        <taxon>Drosophila</taxon>
        <taxon>Sophophora</taxon>
    </lineage>
</organism>
<dbReference type="Proteomes" id="UP000008744">
    <property type="component" value="Unassembled WGS sequence"/>
</dbReference>
<dbReference type="AlphaFoldDB" id="B4IS67"/>
<proteinExistence type="predicted"/>
<name>B4IS67_DROPE</name>
<gene>
    <name evidence="1" type="primary">Dper\GL14085</name>
    <name evidence="1" type="ORF">Dper_GL14085</name>
</gene>
<protein>
    <submittedName>
        <fullName evidence="1">GL14085</fullName>
    </submittedName>
</protein>
<dbReference type="HOGENOM" id="CLU_2485686_0_0_1"/>
<accession>B4IS67</accession>
<evidence type="ECO:0000313" key="1">
    <source>
        <dbReference type="EMBL" id="EDW25219.1"/>
    </source>
</evidence>
<keyword evidence="2" id="KW-1185">Reference proteome</keyword>
<sequence>MHVGKEQLPLLPGQTRGLGNVANVWATAGSGLDAVWDTTGCRCRCPVLPSHSAAIKATAAARNVTSHATLGEVVLLLQHPVHRSKCR</sequence>